<dbReference type="InterPro" id="IPR023562">
    <property type="entry name" value="ClpP/TepA"/>
</dbReference>
<dbReference type="InterPro" id="IPR029045">
    <property type="entry name" value="ClpP/crotonase-like_dom_sf"/>
</dbReference>
<accession>X1QZ91</accession>
<comment type="caution">
    <text evidence="1">The sequence shown here is derived from an EMBL/GenBank/DDBJ whole genome shotgun (WGS) entry which is preliminary data.</text>
</comment>
<organism evidence="1">
    <name type="scientific">marine sediment metagenome</name>
    <dbReference type="NCBI Taxonomy" id="412755"/>
    <lineage>
        <taxon>unclassified sequences</taxon>
        <taxon>metagenomes</taxon>
        <taxon>ecological metagenomes</taxon>
    </lineage>
</organism>
<reference evidence="1" key="1">
    <citation type="journal article" date="2014" name="Front. Microbiol.">
        <title>High frequency of phylogenetically diverse reductive dehalogenase-homologous genes in deep subseafloor sedimentary metagenomes.</title>
        <authorList>
            <person name="Kawai M."/>
            <person name="Futagami T."/>
            <person name="Toyoda A."/>
            <person name="Takaki Y."/>
            <person name="Nishi S."/>
            <person name="Hori S."/>
            <person name="Arai W."/>
            <person name="Tsubouchi T."/>
            <person name="Morono Y."/>
            <person name="Uchiyama I."/>
            <person name="Ito T."/>
            <person name="Fujiyama A."/>
            <person name="Inagaki F."/>
            <person name="Takami H."/>
        </authorList>
    </citation>
    <scope>NUCLEOTIDE SEQUENCE</scope>
    <source>
        <strain evidence="1">Expedition CK06-06</strain>
    </source>
</reference>
<dbReference type="Gene3D" id="3.90.226.10">
    <property type="entry name" value="2-enoyl-CoA Hydratase, Chain A, domain 1"/>
    <property type="match status" value="1"/>
</dbReference>
<feature type="non-terminal residue" evidence="1">
    <location>
        <position position="1"/>
    </location>
</feature>
<name>X1QZ91_9ZZZZ</name>
<sequence length="29" mass="3435">SKLDEILKHDLWFEADQCLEYGLVDEIIV</sequence>
<dbReference type="SUPFAM" id="SSF52096">
    <property type="entry name" value="ClpP/crotonase"/>
    <property type="match status" value="1"/>
</dbReference>
<dbReference type="EMBL" id="BARW01010194">
    <property type="protein sequence ID" value="GAI73882.1"/>
    <property type="molecule type" value="Genomic_DNA"/>
</dbReference>
<gene>
    <name evidence="1" type="ORF">S12H4_20189</name>
</gene>
<dbReference type="Pfam" id="PF00574">
    <property type="entry name" value="CLP_protease"/>
    <property type="match status" value="1"/>
</dbReference>
<dbReference type="AlphaFoldDB" id="X1QZ91"/>
<proteinExistence type="predicted"/>
<evidence type="ECO:0000313" key="1">
    <source>
        <dbReference type="EMBL" id="GAI73882.1"/>
    </source>
</evidence>
<evidence type="ECO:0008006" key="2">
    <source>
        <dbReference type="Google" id="ProtNLM"/>
    </source>
</evidence>
<protein>
    <recommendedName>
        <fullName evidence="2">ATP-dependent Clp protease proteolytic subunit</fullName>
    </recommendedName>
</protein>